<evidence type="ECO:0000259" key="2">
    <source>
        <dbReference type="Pfam" id="PF22725"/>
    </source>
</evidence>
<dbReference type="InterPro" id="IPR055170">
    <property type="entry name" value="GFO_IDH_MocA-like_dom"/>
</dbReference>
<organism evidence="3 4">
    <name type="scientific">Novosphingobium mangrovi</name>
    <name type="common">ex Huang et al. 2023</name>
    <dbReference type="NCBI Taxonomy" id="2976432"/>
    <lineage>
        <taxon>Bacteria</taxon>
        <taxon>Pseudomonadati</taxon>
        <taxon>Pseudomonadota</taxon>
        <taxon>Alphaproteobacteria</taxon>
        <taxon>Sphingomonadales</taxon>
        <taxon>Sphingomonadaceae</taxon>
        <taxon>Novosphingobium</taxon>
    </lineage>
</organism>
<feature type="domain" description="GFO/IDH/MocA-like oxidoreductase" evidence="2">
    <location>
        <begin position="136"/>
        <end position="249"/>
    </location>
</feature>
<dbReference type="Pfam" id="PF01408">
    <property type="entry name" value="GFO_IDH_MocA"/>
    <property type="match status" value="1"/>
</dbReference>
<evidence type="ECO:0000313" key="4">
    <source>
        <dbReference type="Proteomes" id="UP001165583"/>
    </source>
</evidence>
<comment type="caution">
    <text evidence="3">The sequence shown here is derived from an EMBL/GenBank/DDBJ whole genome shotgun (WGS) entry which is preliminary data.</text>
</comment>
<dbReference type="RefSeq" id="WP_260047528.1">
    <property type="nucleotide sequence ID" value="NZ_JANZXA010000015.1"/>
</dbReference>
<dbReference type="Pfam" id="PF22725">
    <property type="entry name" value="GFO_IDH_MocA_C3"/>
    <property type="match status" value="1"/>
</dbReference>
<sequence>MSGGIPRVALSGCGAVARLYYAPALRVLEERGVIAFVAAFDPNEAAVRAFVSGRTAVACSSFAAIFDHAPDLVIVASPPAFHREQVMEALGRKVAVHCEKPLAPDMDSARAMTSAAEAHDRPVFAGMIRRHLPAARMIRDLLGAGALGPLTSIDIFEGGPFDWPIESPRYFTAGSGNGPLEDIGTHCLDLLCWWMGTPDEIAYEDDAMGGTPANCAIALRFGDCAVRVRISRDWYRPNRYALRGAKGWISWEPNDGLGLQLGYFHEDTGARIALRQCTEQAGVPRLGRPADDFMEAFVTQLHQSVLGLSGAGNAVALSEALEPIGLIEECRRVRRAMVQPWLEGARP</sequence>
<dbReference type="PANTHER" id="PTHR43708">
    <property type="entry name" value="CONSERVED EXPRESSED OXIDOREDUCTASE (EUROFUNG)"/>
    <property type="match status" value="1"/>
</dbReference>
<dbReference type="EMBL" id="JANZXA010000015">
    <property type="protein sequence ID" value="MCT2401502.1"/>
    <property type="molecule type" value="Genomic_DNA"/>
</dbReference>
<dbReference type="Gene3D" id="3.40.50.720">
    <property type="entry name" value="NAD(P)-binding Rossmann-like Domain"/>
    <property type="match status" value="1"/>
</dbReference>
<dbReference type="InterPro" id="IPR000683">
    <property type="entry name" value="Gfo/Idh/MocA-like_OxRdtase_N"/>
</dbReference>
<dbReference type="Proteomes" id="UP001165583">
    <property type="component" value="Unassembled WGS sequence"/>
</dbReference>
<accession>A0ABT2IAH4</accession>
<evidence type="ECO:0000259" key="1">
    <source>
        <dbReference type="Pfam" id="PF01408"/>
    </source>
</evidence>
<dbReference type="PANTHER" id="PTHR43708:SF8">
    <property type="entry name" value="OXIDOREDUCTASE"/>
    <property type="match status" value="1"/>
</dbReference>
<gene>
    <name evidence="3" type="ORF">NZK81_18270</name>
</gene>
<dbReference type="InterPro" id="IPR051317">
    <property type="entry name" value="Gfo/Idh/MocA_oxidoreduct"/>
</dbReference>
<name>A0ABT2IAH4_9SPHN</name>
<evidence type="ECO:0000313" key="3">
    <source>
        <dbReference type="EMBL" id="MCT2401502.1"/>
    </source>
</evidence>
<dbReference type="Gene3D" id="3.30.360.10">
    <property type="entry name" value="Dihydrodipicolinate Reductase, domain 2"/>
    <property type="match status" value="1"/>
</dbReference>
<keyword evidence="4" id="KW-1185">Reference proteome</keyword>
<dbReference type="SUPFAM" id="SSF55347">
    <property type="entry name" value="Glyceraldehyde-3-phosphate dehydrogenase-like, C-terminal domain"/>
    <property type="match status" value="1"/>
</dbReference>
<reference evidence="3" key="1">
    <citation type="submission" date="2022-09" db="EMBL/GenBank/DDBJ databases">
        <title>Novosphingobium sp. Nov., a polycyclic aromatic hydrocarbon-degrading bacterium isolated form mangrove sediments in HongKong.</title>
        <authorList>
            <person name="Hu Z."/>
        </authorList>
    </citation>
    <scope>NUCLEOTIDE SEQUENCE</scope>
    <source>
        <strain evidence="3">HK4-1</strain>
    </source>
</reference>
<protein>
    <submittedName>
        <fullName evidence="3">Gfo/Idh/MocA family oxidoreductase</fullName>
    </submittedName>
</protein>
<dbReference type="SUPFAM" id="SSF51735">
    <property type="entry name" value="NAD(P)-binding Rossmann-fold domains"/>
    <property type="match status" value="1"/>
</dbReference>
<proteinExistence type="predicted"/>
<feature type="domain" description="Gfo/Idh/MocA-like oxidoreductase N-terminal" evidence="1">
    <location>
        <begin position="7"/>
        <end position="126"/>
    </location>
</feature>
<dbReference type="InterPro" id="IPR036291">
    <property type="entry name" value="NAD(P)-bd_dom_sf"/>
</dbReference>